<keyword evidence="1" id="KW-0732">Signal</keyword>
<evidence type="ECO:0000256" key="1">
    <source>
        <dbReference type="SAM" id="SignalP"/>
    </source>
</evidence>
<feature type="signal peptide" evidence="1">
    <location>
        <begin position="1"/>
        <end position="21"/>
    </location>
</feature>
<dbReference type="AlphaFoldDB" id="A0A1H8Q0C6"/>
<evidence type="ECO:0000313" key="2">
    <source>
        <dbReference type="EMBL" id="SEO47692.1"/>
    </source>
</evidence>
<reference evidence="2 3" key="1">
    <citation type="submission" date="2016-10" db="EMBL/GenBank/DDBJ databases">
        <authorList>
            <person name="de Groot N.N."/>
        </authorList>
    </citation>
    <scope>NUCLEOTIDE SEQUENCE [LARGE SCALE GENOMIC DNA]</scope>
    <source>
        <strain evidence="2 3">Nl18</strain>
    </source>
</reference>
<protein>
    <submittedName>
        <fullName evidence="2">Uncharacterized protein</fullName>
    </submittedName>
</protein>
<sequence length="88" mass="9777">MWRGRAARACLAGCWSRICQACMTCWLPARAVSGNTVSGRENVLSDDVAALMTALNLGMVGWWEAASENYLSHVSKDRILSGIQRRYR</sequence>
<organism evidence="2 3">
    <name type="scientific">Nitrosospira multiformis</name>
    <dbReference type="NCBI Taxonomy" id="1231"/>
    <lineage>
        <taxon>Bacteria</taxon>
        <taxon>Pseudomonadati</taxon>
        <taxon>Pseudomonadota</taxon>
        <taxon>Betaproteobacteria</taxon>
        <taxon>Nitrosomonadales</taxon>
        <taxon>Nitrosomonadaceae</taxon>
        <taxon>Nitrosospira</taxon>
    </lineage>
</organism>
<gene>
    <name evidence="2" type="ORF">SAMN05216404_1257</name>
</gene>
<feature type="chain" id="PRO_5010274772" evidence="1">
    <location>
        <begin position="22"/>
        <end position="88"/>
    </location>
</feature>
<name>A0A1H8Q0C6_9PROT</name>
<evidence type="ECO:0000313" key="3">
    <source>
        <dbReference type="Proteomes" id="UP000183898"/>
    </source>
</evidence>
<dbReference type="Proteomes" id="UP000183898">
    <property type="component" value="Unassembled WGS sequence"/>
</dbReference>
<dbReference type="EMBL" id="FOCT01000025">
    <property type="protein sequence ID" value="SEO47692.1"/>
    <property type="molecule type" value="Genomic_DNA"/>
</dbReference>
<accession>A0A1H8Q0C6</accession>
<proteinExistence type="predicted"/>